<reference evidence="3" key="1">
    <citation type="submission" date="2021-06" db="EMBL/GenBank/DDBJ databases">
        <authorList>
            <person name="Hodson N. C."/>
            <person name="Mongue J. A."/>
            <person name="Jaron S. K."/>
        </authorList>
    </citation>
    <scope>NUCLEOTIDE SEQUENCE</scope>
</reference>
<keyword evidence="1" id="KW-0326">Glycosidase</keyword>
<comment type="similarity">
    <text evidence="1">Belongs to the glycosyl hydrolase 31 family.</text>
</comment>
<dbReference type="GO" id="GO:0004558">
    <property type="term" value="F:alpha-1,4-glucosidase activity"/>
    <property type="evidence" value="ECO:0007669"/>
    <property type="project" value="TreeGrafter"/>
</dbReference>
<evidence type="ECO:0000259" key="2">
    <source>
        <dbReference type="Pfam" id="PF01055"/>
    </source>
</evidence>
<dbReference type="GO" id="GO:0005975">
    <property type="term" value="P:carbohydrate metabolic process"/>
    <property type="evidence" value="ECO:0007669"/>
    <property type="project" value="InterPro"/>
</dbReference>
<keyword evidence="4" id="KW-1185">Reference proteome</keyword>
<dbReference type="PANTHER" id="PTHR22762">
    <property type="entry name" value="ALPHA-GLUCOSIDASE"/>
    <property type="match status" value="1"/>
</dbReference>
<dbReference type="AlphaFoldDB" id="A0A8J2NXV2"/>
<proteinExistence type="inferred from homology"/>
<dbReference type="EMBL" id="CAJVCH010053594">
    <property type="protein sequence ID" value="CAG7718455.1"/>
    <property type="molecule type" value="Genomic_DNA"/>
</dbReference>
<evidence type="ECO:0000256" key="1">
    <source>
        <dbReference type="RuleBase" id="RU361185"/>
    </source>
</evidence>
<dbReference type="CDD" id="cd06602">
    <property type="entry name" value="GH31_MGAM_SI_GAA"/>
    <property type="match status" value="1"/>
</dbReference>
<dbReference type="InterPro" id="IPR000322">
    <property type="entry name" value="Glyco_hydro_31_TIM"/>
</dbReference>
<comment type="caution">
    <text evidence="3">The sequence shown here is derived from an EMBL/GenBank/DDBJ whole genome shotgun (WGS) entry which is preliminary data.</text>
</comment>
<name>A0A8J2NXV2_9HEXA</name>
<evidence type="ECO:0000313" key="3">
    <source>
        <dbReference type="EMBL" id="CAG7718455.1"/>
    </source>
</evidence>
<gene>
    <name evidence="3" type="ORF">AFUS01_LOCUS7847</name>
</gene>
<feature type="domain" description="Glycoside hydrolase family 31 TIM barrel" evidence="2">
    <location>
        <begin position="209"/>
        <end position="529"/>
    </location>
</feature>
<dbReference type="OrthoDB" id="5839090at2759"/>
<dbReference type="PANTHER" id="PTHR22762:SF133">
    <property type="entry name" value="P-TYPE DOMAIN-CONTAINING PROTEIN"/>
    <property type="match status" value="1"/>
</dbReference>
<feature type="non-terminal residue" evidence="3">
    <location>
        <position position="1"/>
    </location>
</feature>
<sequence length="532" mass="60301">PSCYLPKSYGYRMVGQPENTGNGFRVNLQRATSISMFGSDLEALTLETFYESDYRLRNKITDGTPRYEVPLHNDPAQPSTGNLLYDVEFSNDPVFAFKVIRRATGTVIFDTPLGGLPFSAQFLQISTRLPNKNLYGIGEVEQLTFRHNFERFPVLALFNKVQPPDGDANMYVVQPHYTVLEDDGNAHAVVVVVNSNAQEFYTEAVGRTKIPPYWSLGFQLCKFSYNTLKALKQVVERTAAAQIPQNVQYGDIDIMDDNKDFTISKDRFGGLPEYVREIKAKGVKFMTILDPAIAIAESPGTYRAFDLGKELDVFLKHSDGSLFEGRVWPTSNVAFPDYSKNATREWWITLIKEFQDILQWDALWIDMNEPVAFGNGDANRGCQSNKFNNPPDVPKIRGNYLPTMTLCMDVEDSISNHYNTHPLYGWWESEPTVAGILAALPGKRAYALSRSTFLGTGRWVSHWLGDNHSKWRDLKASIVGILQFYQFGIPFIGPDICGHSDNVEEELCQRWHEVGAFYPFSRNHNGNHNIQY</sequence>
<organism evidence="3 4">
    <name type="scientific">Allacma fusca</name>
    <dbReference type="NCBI Taxonomy" id="39272"/>
    <lineage>
        <taxon>Eukaryota</taxon>
        <taxon>Metazoa</taxon>
        <taxon>Ecdysozoa</taxon>
        <taxon>Arthropoda</taxon>
        <taxon>Hexapoda</taxon>
        <taxon>Collembola</taxon>
        <taxon>Symphypleona</taxon>
        <taxon>Sminthuridae</taxon>
        <taxon>Allacma</taxon>
    </lineage>
</organism>
<dbReference type="Pfam" id="PF01055">
    <property type="entry name" value="Glyco_hydro_31_2nd"/>
    <property type="match status" value="1"/>
</dbReference>
<evidence type="ECO:0000313" key="4">
    <source>
        <dbReference type="Proteomes" id="UP000708208"/>
    </source>
</evidence>
<accession>A0A8J2NXV2</accession>
<protein>
    <recommendedName>
        <fullName evidence="2">Glycoside hydrolase family 31 TIM barrel domain-containing protein</fullName>
    </recommendedName>
</protein>
<dbReference type="Proteomes" id="UP000708208">
    <property type="component" value="Unassembled WGS sequence"/>
</dbReference>
<keyword evidence="1" id="KW-0378">Hydrolase</keyword>